<proteinExistence type="predicted"/>
<feature type="region of interest" description="Disordered" evidence="1">
    <location>
        <begin position="1085"/>
        <end position="1111"/>
    </location>
</feature>
<feature type="signal peptide" evidence="2">
    <location>
        <begin position="1"/>
        <end position="23"/>
    </location>
</feature>
<accession>A0AAN8MLU6</accession>
<protein>
    <submittedName>
        <fullName evidence="3">Uncharacterized protein</fullName>
    </submittedName>
</protein>
<comment type="caution">
    <text evidence="3">The sequence shown here is derived from an EMBL/GenBank/DDBJ whole genome shotgun (WGS) entry which is preliminary data.</text>
</comment>
<gene>
    <name evidence="3" type="ORF">TWF718_003341</name>
</gene>
<dbReference type="Proteomes" id="UP001313282">
    <property type="component" value="Unassembled WGS sequence"/>
</dbReference>
<organism evidence="3 4">
    <name type="scientific">Orbilia javanica</name>
    <dbReference type="NCBI Taxonomy" id="47235"/>
    <lineage>
        <taxon>Eukaryota</taxon>
        <taxon>Fungi</taxon>
        <taxon>Dikarya</taxon>
        <taxon>Ascomycota</taxon>
        <taxon>Pezizomycotina</taxon>
        <taxon>Orbiliomycetes</taxon>
        <taxon>Orbiliales</taxon>
        <taxon>Orbiliaceae</taxon>
        <taxon>Orbilia</taxon>
    </lineage>
</organism>
<reference evidence="3 4" key="1">
    <citation type="submission" date="2019-10" db="EMBL/GenBank/DDBJ databases">
        <authorList>
            <person name="Palmer J.M."/>
        </authorList>
    </citation>
    <scope>NUCLEOTIDE SEQUENCE [LARGE SCALE GENOMIC DNA]</scope>
    <source>
        <strain evidence="3 4">TWF718</strain>
    </source>
</reference>
<evidence type="ECO:0000313" key="4">
    <source>
        <dbReference type="Proteomes" id="UP001313282"/>
    </source>
</evidence>
<keyword evidence="2" id="KW-0732">Signal</keyword>
<keyword evidence="4" id="KW-1185">Reference proteome</keyword>
<sequence length="1410" mass="150665">MKPPKSHLRYLLVSILFIPPTTPQQTITQTITVPSNSTITSFGTLSCGNTLPFCTDAMSMLSFLSNTTLPSSTETSATEITSTSTLGGDVPTGTPQGFLVTASVDGGSGVYLLSYTGVGDNVGLVPSEWGNATYWFLNNGYLRDHNPPYRFLWLNPDIASATKRGLKEERDGDEAVVVYNLSRSYSYDEATENPLDSLRQVSVRYFVKNSVNTTVLLESGGVEYSFAARSQVGDDGVYDVIGVRTEDLGGLSEEYVPIALQAVVGALPSSSTSFTVTTSRGTATKTTKTGVSTSSISSIAGYAGTATDDGVMYLQTSPINLGTPAPVYLKPVSPFGGIVNTTSPDLLRPNSEAKMFYGAKGANGATILGNLNATLAYDSVYLDHSAFIGGVVCSGNDTMTVTWISSGREAWIVARDSWGTPLLLISADSSCPRFSNDTESFLLANSVAFSDSNGLMTVATGTFQELDQLLREFSLNVGPAMPSSLPYDYVPDIGTPNSGNTGLKFAAIGPDFNQRLNQEIGFFDTSTDSGVSAALGQLYPTSSTSTRMIFKGLSLRNRSVILGRGSFFSGLAQALADAALAILQAAVRAAISAFLKTFGDGVMNWSAFFTPDGIGRASLDQRNSVSCSSIIRKLGPWGCQVRLWMFLPSTVSTKYAQISDQISKWGNQLVGQTTYATPGIEVYCVDCYVDLQLDAQYTIRSNGSVITEAYSFVKGNMTLQLQIGLNAYWEYVWNGTTKLTTIGLGPINIGKAFQLGPYVDVKFKNDVKLALIGQILLGMSARWPSLDGRVDFVSPAKNATYMRGLTTPAITKIFQVYGSATITWTIGLPVSIAFGAKVDVGVFKWEEAVEFAFTPQIVVKVTFDEAAAVPTSSTVGGRAIMTRGPTDLDLFERQTTVNNNTEQYCLGALASAYSQIIIEFILGDIATLPLWTWPSMDNPFYLLPPTCFGVLKDVPMCKKSAVSSLKSDLGRETFCSSIYGWTVSSATTSTIVTSVVTSGSGVVTSTTTQTVGVVGSVTATSRVYTLTVHGYATSRTSAACTGSASVVSLASKRGDGGVMTRYGGWEARERLPEGVVPTVGGFGYRKYGDDVGEDDDDDGDSDSGDEEDEGVVQRAISTPAYLSGWNVTMISSACDCVLVVSPGTKVIYTTSTTPTSTSTVFSTLWITTTTTITTSNTTVATVTRTGATGIYSTLASPILTQSFPIAQYSLTTYTATAAAEPAYKIPFINYNLEIGGGDLASCNCGGSGGMTCYWNDTARAGTTTDFNITGSCAGLNDCSTMCTNINYLYGVTNLCVGTVFYPSPRNLCVFKQFISGLNLNTTAYTDLTDPSGCGIEKSVAGVRVTSGVIDYTTKDYVEWRYEYNYTQLARDYNGDPLTYHYSTESSDLDYVWYFDSGAVVGLNWNYTISL</sequence>
<evidence type="ECO:0000256" key="2">
    <source>
        <dbReference type="SAM" id="SignalP"/>
    </source>
</evidence>
<name>A0AAN8MLU6_9PEZI</name>
<feature type="compositionally biased region" description="Acidic residues" evidence="1">
    <location>
        <begin position="1090"/>
        <end position="1110"/>
    </location>
</feature>
<dbReference type="EMBL" id="JAVHNR010000012">
    <property type="protein sequence ID" value="KAK6329914.1"/>
    <property type="molecule type" value="Genomic_DNA"/>
</dbReference>
<feature type="chain" id="PRO_5042824679" evidence="2">
    <location>
        <begin position="24"/>
        <end position="1410"/>
    </location>
</feature>
<evidence type="ECO:0000313" key="3">
    <source>
        <dbReference type="EMBL" id="KAK6329914.1"/>
    </source>
</evidence>
<evidence type="ECO:0000256" key="1">
    <source>
        <dbReference type="SAM" id="MobiDB-lite"/>
    </source>
</evidence>